<name>A0A1B6VLJ2_9PROT</name>
<keyword evidence="5 7" id="KW-1133">Transmembrane helix</keyword>
<proteinExistence type="inferred from homology"/>
<dbReference type="OrthoDB" id="9779817at2"/>
<feature type="transmembrane region" description="Helical" evidence="7">
    <location>
        <begin position="200"/>
        <end position="221"/>
    </location>
</feature>
<feature type="transmembrane region" description="Helical" evidence="7">
    <location>
        <begin position="143"/>
        <end position="162"/>
    </location>
</feature>
<reference evidence="8 9" key="1">
    <citation type="submission" date="2016-03" db="EMBL/GenBank/DDBJ databases">
        <title>Draft genome sequence of Gluconobacter cerinus strain CECT 9110.</title>
        <authorList>
            <person name="Sainz F."/>
            <person name="Mas A."/>
            <person name="Torija M.J."/>
        </authorList>
    </citation>
    <scope>NUCLEOTIDE SEQUENCE [LARGE SCALE GENOMIC DNA]</scope>
    <source>
        <strain evidence="8 9">CECT 9110</strain>
    </source>
</reference>
<keyword evidence="6 7" id="KW-0472">Membrane</keyword>
<keyword evidence="8" id="KW-0969">Cilium</keyword>
<feature type="transmembrane region" description="Helical" evidence="7">
    <location>
        <begin position="46"/>
        <end position="64"/>
    </location>
</feature>
<feature type="transmembrane region" description="Helical" evidence="7">
    <location>
        <begin position="76"/>
        <end position="98"/>
    </location>
</feature>
<dbReference type="GO" id="GO:0006605">
    <property type="term" value="P:protein targeting"/>
    <property type="evidence" value="ECO:0007669"/>
    <property type="project" value="InterPro"/>
</dbReference>
<feature type="transmembrane region" description="Helical" evidence="7">
    <location>
        <begin position="241"/>
        <end position="261"/>
    </location>
</feature>
<protein>
    <submittedName>
        <fullName evidence="8">Flagellar biosynthesis protein FliR</fullName>
    </submittedName>
</protein>
<evidence type="ECO:0000256" key="4">
    <source>
        <dbReference type="ARBA" id="ARBA00022692"/>
    </source>
</evidence>
<comment type="similarity">
    <text evidence="2">Belongs to the FliR/MopE/SpaR family.</text>
</comment>
<evidence type="ECO:0000256" key="6">
    <source>
        <dbReference type="ARBA" id="ARBA00023136"/>
    </source>
</evidence>
<dbReference type="PATRIC" id="fig|38307.3.peg.812"/>
<dbReference type="PANTHER" id="PTHR30065:SF8">
    <property type="entry name" value="FLAGELLAR BIOSYNTHETIC PROTEIN FLIR"/>
    <property type="match status" value="1"/>
</dbReference>
<keyword evidence="3" id="KW-1003">Cell membrane</keyword>
<gene>
    <name evidence="8" type="ORF">A0123_00791</name>
</gene>
<comment type="caution">
    <text evidence="8">The sequence shown here is derived from an EMBL/GenBank/DDBJ whole genome shotgun (WGS) entry which is preliminary data.</text>
</comment>
<organism evidence="8 9">
    <name type="scientific">Gluconobacter cerinus</name>
    <dbReference type="NCBI Taxonomy" id="38307"/>
    <lineage>
        <taxon>Bacteria</taxon>
        <taxon>Pseudomonadati</taxon>
        <taxon>Pseudomonadota</taxon>
        <taxon>Alphaproteobacteria</taxon>
        <taxon>Acetobacterales</taxon>
        <taxon>Acetobacteraceae</taxon>
        <taxon>Gluconobacter</taxon>
    </lineage>
</organism>
<evidence type="ECO:0000256" key="3">
    <source>
        <dbReference type="ARBA" id="ARBA00022475"/>
    </source>
</evidence>
<accession>A0A1B6VLJ2</accession>
<evidence type="ECO:0000256" key="1">
    <source>
        <dbReference type="ARBA" id="ARBA00004651"/>
    </source>
</evidence>
<dbReference type="AlphaFoldDB" id="A0A1B6VLJ2"/>
<dbReference type="Pfam" id="PF01311">
    <property type="entry name" value="Bac_export_1"/>
    <property type="match status" value="1"/>
</dbReference>
<dbReference type="PANTHER" id="PTHR30065">
    <property type="entry name" value="FLAGELLAR BIOSYNTHETIC PROTEIN FLIR"/>
    <property type="match status" value="1"/>
</dbReference>
<evidence type="ECO:0000313" key="9">
    <source>
        <dbReference type="Proteomes" id="UP000077786"/>
    </source>
</evidence>
<comment type="subcellular location">
    <subcellularLocation>
        <location evidence="1">Cell membrane</location>
        <topology evidence="1">Multi-pass membrane protein</topology>
    </subcellularLocation>
</comment>
<dbReference type="EMBL" id="LUTU01000005">
    <property type="protein sequence ID" value="OAJ68089.1"/>
    <property type="molecule type" value="Genomic_DNA"/>
</dbReference>
<keyword evidence="4 7" id="KW-0812">Transmembrane</keyword>
<feature type="transmembrane region" description="Helical" evidence="7">
    <location>
        <begin position="105"/>
        <end position="123"/>
    </location>
</feature>
<sequence length="275" mass="29265">MTSFLFPTDLSGQALTEWALAFVLVLCRTGATVMVMPGLGEQSLPMMIRAGIALTLTFLILPLVHPLLNTSQLDTLGPIALAGMISVELFAGLLIGWIARLITMALPIAGQMIAMFIGISSVLQPDPDLGSSSSAPARFMNLLAPLILLITGAYLLPIHAVIDSYGLIPPGRALMNHAAVPHWPILGDAARSIIQITGKAFSLGLELSAPFLILSLIWEMMLGIMTRLLPNLQIYNAANPLQMLGGIALLGLTLQAMLTVWQGQAFDVLRALPGL</sequence>
<keyword evidence="8" id="KW-0282">Flagellum</keyword>
<evidence type="ECO:0000256" key="5">
    <source>
        <dbReference type="ARBA" id="ARBA00022989"/>
    </source>
</evidence>
<dbReference type="Proteomes" id="UP000077786">
    <property type="component" value="Unassembled WGS sequence"/>
</dbReference>
<dbReference type="PRINTS" id="PR00953">
    <property type="entry name" value="TYPE3IMRPROT"/>
</dbReference>
<evidence type="ECO:0000256" key="2">
    <source>
        <dbReference type="ARBA" id="ARBA00009772"/>
    </source>
</evidence>
<keyword evidence="8" id="KW-0966">Cell projection</keyword>
<evidence type="ECO:0000313" key="8">
    <source>
        <dbReference type="EMBL" id="OAJ68089.1"/>
    </source>
</evidence>
<dbReference type="RefSeq" id="WP_064273694.1">
    <property type="nucleotide sequence ID" value="NZ_LUTU01000005.1"/>
</dbReference>
<dbReference type="GO" id="GO:0005886">
    <property type="term" value="C:plasma membrane"/>
    <property type="evidence" value="ECO:0007669"/>
    <property type="project" value="UniProtKB-SubCell"/>
</dbReference>
<evidence type="ECO:0000256" key="7">
    <source>
        <dbReference type="SAM" id="Phobius"/>
    </source>
</evidence>
<dbReference type="InterPro" id="IPR002010">
    <property type="entry name" value="T3SS_IM_R"/>
</dbReference>